<protein>
    <submittedName>
        <fullName evidence="1">Uncharacterized protein</fullName>
    </submittedName>
</protein>
<comment type="caution">
    <text evidence="1">The sequence shown here is derived from an EMBL/GenBank/DDBJ whole genome shotgun (WGS) entry which is preliminary data.</text>
</comment>
<evidence type="ECO:0000313" key="1">
    <source>
        <dbReference type="EMBL" id="KAJ4376353.1"/>
    </source>
</evidence>
<keyword evidence="2" id="KW-1185">Reference proteome</keyword>
<gene>
    <name evidence="1" type="ORF">N0V83_001636</name>
</gene>
<dbReference type="AlphaFoldDB" id="A0A9W8YIR4"/>
<dbReference type="InterPro" id="IPR023296">
    <property type="entry name" value="Glyco_hydro_beta-prop_sf"/>
</dbReference>
<reference evidence="1" key="1">
    <citation type="submission" date="2022-10" db="EMBL/GenBank/DDBJ databases">
        <title>Tapping the CABI collections for fungal endophytes: first genome assemblies for Collariella, Neodidymelliopsis, Ascochyta clinopodiicola, Didymella pomorum, Didymosphaeria variabile, Neocosmospora piperis and Neocucurbitaria cava.</title>
        <authorList>
            <person name="Hill R."/>
        </authorList>
    </citation>
    <scope>NUCLEOTIDE SEQUENCE</scope>
    <source>
        <strain evidence="1">IMI 356814</strain>
    </source>
</reference>
<proteinExistence type="predicted"/>
<dbReference type="Proteomes" id="UP001140560">
    <property type="component" value="Unassembled WGS sequence"/>
</dbReference>
<dbReference type="Gene3D" id="2.115.10.20">
    <property type="entry name" value="Glycosyl hydrolase domain, family 43"/>
    <property type="match status" value="1"/>
</dbReference>
<accession>A0A9W8YIR4</accession>
<sequence>MAHAQANIPIYPITQVDQTAGTGYFSDPFHVPYQYNQGIYISGTTHKYLECGTSLQPECASSNPDSYANGPALKQAAKDANITICGAAGIHPFQSGSDDTRSWDALVTLHVQDNPDCKGISGWSVIVHAHPENASEVDTPPTSWIGDKALIGSFSEDVDANYDGKYFQTPAGKLYLVYQKQISEEPKRDGVVAWPMDNPTTKTPGSNYTILLLPDENLNSENYIAGNDSFKLIETGNIRAINGKFLMAYSVGAYNHKTYKLGIAYSDTFLPANDQQYRKVMKNNPDHVWNSQADKEVYYLLQADAPHDGWHYVGDQVLAPGVPTVAKIGPNDGWVLTFAGYDPDDAPPASDEGNKFDAGHRRPYFIKLNVTVPANPSVKQATDAEMQDWITPIHG</sequence>
<organism evidence="1 2">
    <name type="scientific">Neocucurbitaria cava</name>
    <dbReference type="NCBI Taxonomy" id="798079"/>
    <lineage>
        <taxon>Eukaryota</taxon>
        <taxon>Fungi</taxon>
        <taxon>Dikarya</taxon>
        <taxon>Ascomycota</taxon>
        <taxon>Pezizomycotina</taxon>
        <taxon>Dothideomycetes</taxon>
        <taxon>Pleosporomycetidae</taxon>
        <taxon>Pleosporales</taxon>
        <taxon>Pleosporineae</taxon>
        <taxon>Cucurbitariaceae</taxon>
        <taxon>Neocucurbitaria</taxon>
    </lineage>
</organism>
<dbReference type="SUPFAM" id="SSF75005">
    <property type="entry name" value="Arabinanase/levansucrase/invertase"/>
    <property type="match status" value="1"/>
</dbReference>
<dbReference type="OrthoDB" id="5144490at2759"/>
<dbReference type="EMBL" id="JAPEUY010000002">
    <property type="protein sequence ID" value="KAJ4376353.1"/>
    <property type="molecule type" value="Genomic_DNA"/>
</dbReference>
<evidence type="ECO:0000313" key="2">
    <source>
        <dbReference type="Proteomes" id="UP001140560"/>
    </source>
</evidence>
<name>A0A9W8YIR4_9PLEO</name>